<dbReference type="AlphaFoldDB" id="A0A7W9PLC3"/>
<evidence type="ECO:0000256" key="4">
    <source>
        <dbReference type="ARBA" id="ARBA00023004"/>
    </source>
</evidence>
<keyword evidence="4 5" id="KW-0408">Iron</keyword>
<feature type="binding site" evidence="5">
    <location>
        <position position="430"/>
    </location>
    <ligand>
        <name>Fe cation</name>
        <dbReference type="ChEBI" id="CHEBI:24875"/>
        <note>catalytic</note>
    </ligand>
</feature>
<evidence type="ECO:0000313" key="8">
    <source>
        <dbReference type="Proteomes" id="UP000540412"/>
    </source>
</evidence>
<dbReference type="EMBL" id="JACHIT010000002">
    <property type="protein sequence ID" value="MBB5918294.1"/>
    <property type="molecule type" value="Genomic_DNA"/>
</dbReference>
<keyword evidence="2 5" id="KW-0479">Metal-binding</keyword>
<accession>A0A7W9PLC3</accession>
<sequence length="438" mass="47695">MTSAETTYHLAPVPDETEAFGLDVTGALPAELHGRYLRNGPNPLPGEPASHLFTGHGMLHGIRLRDGRAEWYRNRWVRTAKLTGEPPGGDGRDLTRHSANTHVIEHGGHLLALCEAGFPYRMSGELDTLGPYNFHGRLTTAMTAHPKTDPVTGELLFYGYSTTEPYVTFHIADAAGDLVHSEPLEVPGPTMMHDFAITEHYVLWLDLPAVFRAGSAGMPYGWDDNYGARIGVLPRSGGPVRWIEIDPCYVFHVGNAREDASGAIVLDAVRYTPAAFIGAWHAPGGDDRLRTRVHHATTSERGVLHRWTIDPRAGTVREQRLDDRAVEFPTVRDEVVGRPNRYLYTMGGAGLVKYDTERGAAAEYVAGAGDHLGEAVFVPAAGASAEDDGWLLTIATPGDGSASRLLVLDATDLHDVAAVRLPRRVPRGFHGSWIEDAK</sequence>
<dbReference type="PANTHER" id="PTHR10543:SF89">
    <property type="entry name" value="CAROTENOID 9,10(9',10')-CLEAVAGE DIOXYGENASE 1"/>
    <property type="match status" value="1"/>
</dbReference>
<evidence type="ECO:0000313" key="7">
    <source>
        <dbReference type="EMBL" id="MBB5918294.1"/>
    </source>
</evidence>
<dbReference type="GO" id="GO:0046872">
    <property type="term" value="F:metal ion binding"/>
    <property type="evidence" value="ECO:0007669"/>
    <property type="project" value="UniProtKB-KW"/>
</dbReference>
<organism evidence="7 8">
    <name type="scientific">Nocardia transvalensis</name>
    <dbReference type="NCBI Taxonomy" id="37333"/>
    <lineage>
        <taxon>Bacteria</taxon>
        <taxon>Bacillati</taxon>
        <taxon>Actinomycetota</taxon>
        <taxon>Actinomycetes</taxon>
        <taxon>Mycobacteriales</taxon>
        <taxon>Nocardiaceae</taxon>
        <taxon>Nocardia</taxon>
    </lineage>
</organism>
<dbReference type="PANTHER" id="PTHR10543">
    <property type="entry name" value="BETA-CAROTENE DIOXYGENASE"/>
    <property type="match status" value="1"/>
</dbReference>
<gene>
    <name evidence="7" type="ORF">BJY24_007206</name>
</gene>
<feature type="binding site" evidence="5">
    <location>
        <position position="145"/>
    </location>
    <ligand>
        <name>Fe cation</name>
        <dbReference type="ChEBI" id="CHEBI:24875"/>
        <note>catalytic</note>
    </ligand>
</feature>
<reference evidence="7 8" key="1">
    <citation type="submission" date="2020-08" db="EMBL/GenBank/DDBJ databases">
        <title>Sequencing the genomes of 1000 actinobacteria strains.</title>
        <authorList>
            <person name="Klenk H.-P."/>
        </authorList>
    </citation>
    <scope>NUCLEOTIDE SEQUENCE [LARGE SCALE GENOMIC DNA]</scope>
    <source>
        <strain evidence="7 8">DSM 43582</strain>
    </source>
</reference>
<comment type="caution">
    <text evidence="7">The sequence shown here is derived from an EMBL/GenBank/DDBJ whole genome shotgun (WGS) entry which is preliminary data.</text>
</comment>
<dbReference type="Pfam" id="PF03055">
    <property type="entry name" value="RPE65"/>
    <property type="match status" value="1"/>
</dbReference>
<evidence type="ECO:0000256" key="5">
    <source>
        <dbReference type="PIRSR" id="PIRSR604294-1"/>
    </source>
</evidence>
<comment type="cofactor">
    <cofactor evidence="5 6">
        <name>Fe(2+)</name>
        <dbReference type="ChEBI" id="CHEBI:29033"/>
    </cofactor>
    <text evidence="5 6">Binds 1 Fe(2+) ion per subunit.</text>
</comment>
<comment type="similarity">
    <text evidence="1 6">Belongs to the carotenoid oxygenase family.</text>
</comment>
<dbReference type="GO" id="GO:0016121">
    <property type="term" value="P:carotene catabolic process"/>
    <property type="evidence" value="ECO:0007669"/>
    <property type="project" value="TreeGrafter"/>
</dbReference>
<dbReference type="Proteomes" id="UP000540412">
    <property type="component" value="Unassembled WGS sequence"/>
</dbReference>
<evidence type="ECO:0000256" key="2">
    <source>
        <dbReference type="ARBA" id="ARBA00022723"/>
    </source>
</evidence>
<keyword evidence="8" id="KW-1185">Reference proteome</keyword>
<feature type="binding site" evidence="5">
    <location>
        <position position="252"/>
    </location>
    <ligand>
        <name>Fe cation</name>
        <dbReference type="ChEBI" id="CHEBI:24875"/>
        <note>catalytic</note>
    </ligand>
</feature>
<feature type="binding site" evidence="5">
    <location>
        <position position="193"/>
    </location>
    <ligand>
        <name>Fe cation</name>
        <dbReference type="ChEBI" id="CHEBI:24875"/>
        <note>catalytic</note>
    </ligand>
</feature>
<dbReference type="InterPro" id="IPR004294">
    <property type="entry name" value="Carotenoid_Oase"/>
</dbReference>
<protein>
    <recommendedName>
        <fullName evidence="6">Dioxygenase</fullName>
        <ecNumber evidence="6">1.13.11.-</ecNumber>
    </recommendedName>
</protein>
<keyword evidence="6 7" id="KW-0223">Dioxygenase</keyword>
<evidence type="ECO:0000256" key="6">
    <source>
        <dbReference type="RuleBase" id="RU364048"/>
    </source>
</evidence>
<proteinExistence type="inferred from homology"/>
<dbReference type="RefSeq" id="WP_040750794.1">
    <property type="nucleotide sequence ID" value="NZ_JACHIT010000002.1"/>
</dbReference>
<dbReference type="GO" id="GO:0010436">
    <property type="term" value="F:carotenoid dioxygenase activity"/>
    <property type="evidence" value="ECO:0007669"/>
    <property type="project" value="TreeGrafter"/>
</dbReference>
<name>A0A7W9PLC3_9NOCA</name>
<evidence type="ECO:0000256" key="3">
    <source>
        <dbReference type="ARBA" id="ARBA00023002"/>
    </source>
</evidence>
<keyword evidence="3 6" id="KW-0560">Oxidoreductase</keyword>
<evidence type="ECO:0000256" key="1">
    <source>
        <dbReference type="ARBA" id="ARBA00006787"/>
    </source>
</evidence>
<dbReference type="EC" id="1.13.11.-" evidence="6"/>